<dbReference type="AlphaFoldDB" id="A0AAW2G0Z9"/>
<accession>A0AAW2G0Z9</accession>
<sequence>MNEFFFLLFFIFNLLINSLRFFLFFNELKYFFLRKLNKDKFSLILQKKKNIARSSGLLKSNLHPRTLNYFMKNIFTERISLSRAAWGIKYIYISFDSVIFFREARSLPFGKSFQHINILYVNFGISRVHGDGHRILFRSRINLAVRGDASTGGLRRNASEISEMGNGADREIIGKRRGHTARPWARSDVRKKGVSTNKSYAATRPRNMILSDRSRKLCHRFSVFNKVSDVIIRISKFTWNTRTRGCDHSNIDSLKSDGSFTRTVTIVSTCTFTIFAPCTRELTNNRHIYMYILCASLSC</sequence>
<proteinExistence type="predicted"/>
<keyword evidence="1" id="KW-0472">Membrane</keyword>
<feature type="transmembrane region" description="Helical" evidence="1">
    <location>
        <begin position="6"/>
        <end position="25"/>
    </location>
</feature>
<evidence type="ECO:0000313" key="2">
    <source>
        <dbReference type="EMBL" id="KAL0121105.1"/>
    </source>
</evidence>
<name>A0AAW2G0Z9_9HYME</name>
<dbReference type="EMBL" id="JADYXP020000007">
    <property type="protein sequence ID" value="KAL0121105.1"/>
    <property type="molecule type" value="Genomic_DNA"/>
</dbReference>
<protein>
    <submittedName>
        <fullName evidence="2">Uncharacterized protein</fullName>
    </submittedName>
</protein>
<keyword evidence="1" id="KW-0812">Transmembrane</keyword>
<gene>
    <name evidence="2" type="ORF">PUN28_008669</name>
</gene>
<organism evidence="2 3">
    <name type="scientific">Cardiocondyla obscurior</name>
    <dbReference type="NCBI Taxonomy" id="286306"/>
    <lineage>
        <taxon>Eukaryota</taxon>
        <taxon>Metazoa</taxon>
        <taxon>Ecdysozoa</taxon>
        <taxon>Arthropoda</taxon>
        <taxon>Hexapoda</taxon>
        <taxon>Insecta</taxon>
        <taxon>Pterygota</taxon>
        <taxon>Neoptera</taxon>
        <taxon>Endopterygota</taxon>
        <taxon>Hymenoptera</taxon>
        <taxon>Apocrita</taxon>
        <taxon>Aculeata</taxon>
        <taxon>Formicoidea</taxon>
        <taxon>Formicidae</taxon>
        <taxon>Myrmicinae</taxon>
        <taxon>Cardiocondyla</taxon>
    </lineage>
</organism>
<comment type="caution">
    <text evidence="2">The sequence shown here is derived from an EMBL/GenBank/DDBJ whole genome shotgun (WGS) entry which is preliminary data.</text>
</comment>
<reference evidence="2 3" key="1">
    <citation type="submission" date="2023-03" db="EMBL/GenBank/DDBJ databases">
        <title>High recombination rates correlate with genetic variation in Cardiocondyla obscurior ants.</title>
        <authorList>
            <person name="Errbii M."/>
        </authorList>
    </citation>
    <scope>NUCLEOTIDE SEQUENCE [LARGE SCALE GENOMIC DNA]</scope>
    <source>
        <strain evidence="2">Alpha-2009</strain>
        <tissue evidence="2">Whole body</tissue>
    </source>
</reference>
<evidence type="ECO:0000313" key="3">
    <source>
        <dbReference type="Proteomes" id="UP001430953"/>
    </source>
</evidence>
<dbReference type="Proteomes" id="UP001430953">
    <property type="component" value="Unassembled WGS sequence"/>
</dbReference>
<keyword evidence="3" id="KW-1185">Reference proteome</keyword>
<keyword evidence="1" id="KW-1133">Transmembrane helix</keyword>
<evidence type="ECO:0000256" key="1">
    <source>
        <dbReference type="SAM" id="Phobius"/>
    </source>
</evidence>